<dbReference type="PROSITE" id="PS51078">
    <property type="entry name" value="ICLR_ED"/>
    <property type="match status" value="1"/>
</dbReference>
<dbReference type="GO" id="GO:0019853">
    <property type="term" value="P:L-ascorbic acid biosynthetic process"/>
    <property type="evidence" value="ECO:0007669"/>
    <property type="project" value="TreeGrafter"/>
</dbReference>
<evidence type="ECO:0000259" key="6">
    <source>
        <dbReference type="PROSITE" id="PS51077"/>
    </source>
</evidence>
<feature type="binding site" evidence="5">
    <location>
        <position position="399"/>
    </location>
    <ligand>
        <name>substrate</name>
    </ligand>
</feature>
<dbReference type="Pfam" id="PF08450">
    <property type="entry name" value="SGL"/>
    <property type="match status" value="1"/>
</dbReference>
<feature type="active site" description="Proton donor/acceptor" evidence="4">
    <location>
        <position position="477"/>
    </location>
</feature>
<evidence type="ECO:0000256" key="4">
    <source>
        <dbReference type="PIRSR" id="PIRSR605511-1"/>
    </source>
</evidence>
<comment type="cofactor">
    <cofactor evidence="5">
        <name>Zn(2+)</name>
        <dbReference type="ChEBI" id="CHEBI:29105"/>
    </cofactor>
    <text evidence="5">Binds 1 divalent metal cation per subunit.</text>
</comment>
<dbReference type="SMART" id="SM00346">
    <property type="entry name" value="HTH_ICLR"/>
    <property type="match status" value="1"/>
</dbReference>
<feature type="binding site" evidence="5">
    <location>
        <position position="296"/>
    </location>
    <ligand>
        <name>a divalent metal cation</name>
        <dbReference type="ChEBI" id="CHEBI:60240"/>
    </ligand>
</feature>
<dbReference type="AlphaFoldDB" id="A0A857CCG3"/>
<feature type="binding site" evidence="5">
    <location>
        <position position="379"/>
    </location>
    <ligand>
        <name>substrate</name>
    </ligand>
</feature>
<feature type="binding site" evidence="5">
    <location>
        <position position="427"/>
    </location>
    <ligand>
        <name>a divalent metal cation</name>
        <dbReference type="ChEBI" id="CHEBI:60240"/>
    </ligand>
</feature>
<protein>
    <submittedName>
        <fullName evidence="8">Helix-turn-helix domain-containing protein</fullName>
    </submittedName>
</protein>
<dbReference type="GO" id="GO:0004341">
    <property type="term" value="F:gluconolactonase activity"/>
    <property type="evidence" value="ECO:0007669"/>
    <property type="project" value="TreeGrafter"/>
</dbReference>
<dbReference type="PANTHER" id="PTHR10907:SF47">
    <property type="entry name" value="REGUCALCIN"/>
    <property type="match status" value="1"/>
</dbReference>
<keyword evidence="2" id="KW-0805">Transcription regulation</keyword>
<evidence type="ECO:0000256" key="5">
    <source>
        <dbReference type="PIRSR" id="PIRSR605511-2"/>
    </source>
</evidence>
<dbReference type="PROSITE" id="PS51077">
    <property type="entry name" value="HTH_ICLR"/>
    <property type="match status" value="1"/>
</dbReference>
<dbReference type="Proteomes" id="UP000435648">
    <property type="component" value="Chromosome"/>
</dbReference>
<dbReference type="SUPFAM" id="SSF63829">
    <property type="entry name" value="Calcium-dependent phosphotriesterase"/>
    <property type="match status" value="1"/>
</dbReference>
<dbReference type="InterPro" id="IPR005471">
    <property type="entry name" value="Tscrpt_reg_IclR_N"/>
</dbReference>
<dbReference type="EMBL" id="CP046908">
    <property type="protein sequence ID" value="QGZ36545.1"/>
    <property type="molecule type" value="Genomic_DNA"/>
</dbReference>
<dbReference type="GO" id="GO:0006355">
    <property type="term" value="P:regulation of DNA-templated transcription"/>
    <property type="evidence" value="ECO:0007669"/>
    <property type="project" value="InterPro"/>
</dbReference>
<feature type="binding site" evidence="5">
    <location>
        <position position="477"/>
    </location>
    <ligand>
        <name>a divalent metal cation</name>
        <dbReference type="ChEBI" id="CHEBI:60240"/>
    </ligand>
</feature>
<dbReference type="Pfam" id="PF09339">
    <property type="entry name" value="HTH_IclR"/>
    <property type="match status" value="1"/>
</dbReference>
<feature type="domain" description="IclR-ED" evidence="7">
    <location>
        <begin position="82"/>
        <end position="264"/>
    </location>
</feature>
<feature type="binding site" evidence="5">
    <location>
        <position position="381"/>
    </location>
    <ligand>
        <name>substrate</name>
    </ligand>
</feature>
<dbReference type="InterPro" id="IPR036388">
    <property type="entry name" value="WH-like_DNA-bd_sf"/>
</dbReference>
<keyword evidence="5" id="KW-0479">Metal-binding</keyword>
<dbReference type="Gene3D" id="2.120.10.30">
    <property type="entry name" value="TolB, C-terminal domain"/>
    <property type="match status" value="1"/>
</dbReference>
<dbReference type="Gene3D" id="1.10.10.10">
    <property type="entry name" value="Winged helix-like DNA-binding domain superfamily/Winged helix DNA-binding domain"/>
    <property type="match status" value="1"/>
</dbReference>
<reference evidence="8 9" key="1">
    <citation type="submission" date="2019-12" db="EMBL/GenBank/DDBJ databases">
        <title>The genome of Stappia indica PHM037.</title>
        <authorList>
            <person name="Kacar D."/>
            <person name="Galan B."/>
            <person name="Canedo L."/>
            <person name="Rodriguez P."/>
            <person name="de la Calle F."/>
            <person name="Garcia J.L."/>
        </authorList>
    </citation>
    <scope>NUCLEOTIDE SEQUENCE [LARGE SCALE GENOMIC DNA]</scope>
    <source>
        <strain evidence="8 9">PHM037</strain>
    </source>
</reference>
<dbReference type="PRINTS" id="PR01790">
    <property type="entry name" value="SMP30FAMILY"/>
</dbReference>
<name>A0A857CCG3_9HYPH</name>
<accession>A0A857CCG3</accession>
<organism evidence="8 9">
    <name type="scientific">Stappia indica</name>
    <dbReference type="NCBI Taxonomy" id="538381"/>
    <lineage>
        <taxon>Bacteria</taxon>
        <taxon>Pseudomonadati</taxon>
        <taxon>Pseudomonadota</taxon>
        <taxon>Alphaproteobacteria</taxon>
        <taxon>Hyphomicrobiales</taxon>
        <taxon>Stappiaceae</taxon>
        <taxon>Stappia</taxon>
    </lineage>
</organism>
<keyword evidence="5" id="KW-0862">Zinc</keyword>
<comment type="similarity">
    <text evidence="1">Belongs to the SMP-30/CGR1 family.</text>
</comment>
<evidence type="ECO:0000256" key="2">
    <source>
        <dbReference type="ARBA" id="ARBA00023015"/>
    </source>
</evidence>
<dbReference type="Pfam" id="PF01614">
    <property type="entry name" value="IclR_C"/>
    <property type="match status" value="1"/>
</dbReference>
<evidence type="ECO:0000256" key="1">
    <source>
        <dbReference type="ARBA" id="ARBA00008853"/>
    </source>
</evidence>
<dbReference type="SUPFAM" id="SSF46785">
    <property type="entry name" value="Winged helix' DNA-binding domain"/>
    <property type="match status" value="1"/>
</dbReference>
<dbReference type="InterPro" id="IPR029016">
    <property type="entry name" value="GAF-like_dom_sf"/>
</dbReference>
<dbReference type="InterPro" id="IPR011042">
    <property type="entry name" value="6-blade_b-propeller_TolB-like"/>
</dbReference>
<evidence type="ECO:0000313" key="8">
    <source>
        <dbReference type="EMBL" id="QGZ36545.1"/>
    </source>
</evidence>
<dbReference type="SUPFAM" id="SSF55781">
    <property type="entry name" value="GAF domain-like"/>
    <property type="match status" value="1"/>
</dbReference>
<dbReference type="GO" id="GO:0005509">
    <property type="term" value="F:calcium ion binding"/>
    <property type="evidence" value="ECO:0007669"/>
    <property type="project" value="TreeGrafter"/>
</dbReference>
<dbReference type="Gene3D" id="3.30.450.40">
    <property type="match status" value="1"/>
</dbReference>
<evidence type="ECO:0000313" key="9">
    <source>
        <dbReference type="Proteomes" id="UP000435648"/>
    </source>
</evidence>
<dbReference type="InterPro" id="IPR005511">
    <property type="entry name" value="SMP-30"/>
</dbReference>
<dbReference type="RefSeq" id="WP_158195374.1">
    <property type="nucleotide sequence ID" value="NZ_CP046908.1"/>
</dbReference>
<dbReference type="OrthoDB" id="6057486at2"/>
<evidence type="ECO:0000259" key="7">
    <source>
        <dbReference type="PROSITE" id="PS51078"/>
    </source>
</evidence>
<dbReference type="InterPro" id="IPR013658">
    <property type="entry name" value="SGL"/>
</dbReference>
<dbReference type="InterPro" id="IPR014757">
    <property type="entry name" value="Tscrpt_reg_IclR_C"/>
</dbReference>
<evidence type="ECO:0000256" key="3">
    <source>
        <dbReference type="ARBA" id="ARBA00023163"/>
    </source>
</evidence>
<sequence>MADASTGLSQSRKDVPSGTAALAKGLTLLDMVADAETPLRFADLLRQSGLPKPTFARILRTLIAFGLVRQNEERGTYVIGPRFLELSHRVWDTFDLPTAAAPELERLSAELGETVALCRLDGDQVQYLDERSGDGLGVRVDTGRRVPLHCTAAGKVLVAFQEPGFARALLERLHLDRYTPRTITTLEALQADLTLTRARGYSVSYEEHLNGVNSVAVAIAGKDGTPIGALVALGPSSRLDTSHIHPVGRELIAAARRITGAAGAIAISSRPRPRTSQSQTPADLACVLPWGAQLGEAPVWDPVARSLYWVDILHPAVYRFDPSTGLNETCETGKLVSSVMPCADGSLAVATQDGIEFLDFASGTLQPLVDPEAGIPENRLNDAKVGPGGAIWVGSMRLDASKPSGALYRVAADGTVTRKESGISVSNGMAWSPDNRVFYFVDTVPGLIYAYDFEPGKGVLGNRRVLARIPEGEGRPDGIAVDSEGGVWCAIWDGWRVNRYLPDGRHERSIELPVPRPTSVAFGGADLATLYITSARTRLPASTLSEAPLSGGLFACTPGLSGVPITLFDKGQGAA</sequence>
<gene>
    <name evidence="8" type="ORF">GH266_19870</name>
</gene>
<dbReference type="KEGG" id="siw:GH266_19870"/>
<dbReference type="GO" id="GO:0003677">
    <property type="term" value="F:DNA binding"/>
    <property type="evidence" value="ECO:0007669"/>
    <property type="project" value="InterPro"/>
</dbReference>
<feature type="domain" description="HTH iclR-type" evidence="6">
    <location>
        <begin position="19"/>
        <end position="81"/>
    </location>
</feature>
<proteinExistence type="inferred from homology"/>
<keyword evidence="3" id="KW-0804">Transcription</keyword>
<dbReference type="InterPro" id="IPR036390">
    <property type="entry name" value="WH_DNA-bd_sf"/>
</dbReference>
<dbReference type="PANTHER" id="PTHR10907">
    <property type="entry name" value="REGUCALCIN"/>
    <property type="match status" value="1"/>
</dbReference>